<name>A0A8K0SP47_9HYPO</name>
<proteinExistence type="predicted"/>
<keyword evidence="3" id="KW-1185">Reference proteome</keyword>
<comment type="caution">
    <text evidence="2">The sequence shown here is derived from an EMBL/GenBank/DDBJ whole genome shotgun (WGS) entry which is preliminary data.</text>
</comment>
<feature type="signal peptide" evidence="1">
    <location>
        <begin position="1"/>
        <end position="28"/>
    </location>
</feature>
<accession>A0A8K0SP47</accession>
<protein>
    <submittedName>
        <fullName evidence="2">Uncharacterized protein</fullName>
    </submittedName>
</protein>
<keyword evidence="1" id="KW-0732">Signal</keyword>
<organism evidence="2 3">
    <name type="scientific">Stachybotrys elegans</name>
    <dbReference type="NCBI Taxonomy" id="80388"/>
    <lineage>
        <taxon>Eukaryota</taxon>
        <taxon>Fungi</taxon>
        <taxon>Dikarya</taxon>
        <taxon>Ascomycota</taxon>
        <taxon>Pezizomycotina</taxon>
        <taxon>Sordariomycetes</taxon>
        <taxon>Hypocreomycetidae</taxon>
        <taxon>Hypocreales</taxon>
        <taxon>Stachybotryaceae</taxon>
        <taxon>Stachybotrys</taxon>
    </lineage>
</organism>
<dbReference type="AlphaFoldDB" id="A0A8K0SP47"/>
<dbReference type="EMBL" id="JAGPNK010000007">
    <property type="protein sequence ID" value="KAH7318480.1"/>
    <property type="molecule type" value="Genomic_DNA"/>
</dbReference>
<reference evidence="2" key="1">
    <citation type="journal article" date="2021" name="Nat. Commun.">
        <title>Genetic determinants of endophytism in the Arabidopsis root mycobiome.</title>
        <authorList>
            <person name="Mesny F."/>
            <person name="Miyauchi S."/>
            <person name="Thiergart T."/>
            <person name="Pickel B."/>
            <person name="Atanasova L."/>
            <person name="Karlsson M."/>
            <person name="Huettel B."/>
            <person name="Barry K.W."/>
            <person name="Haridas S."/>
            <person name="Chen C."/>
            <person name="Bauer D."/>
            <person name="Andreopoulos W."/>
            <person name="Pangilinan J."/>
            <person name="LaButti K."/>
            <person name="Riley R."/>
            <person name="Lipzen A."/>
            <person name="Clum A."/>
            <person name="Drula E."/>
            <person name="Henrissat B."/>
            <person name="Kohler A."/>
            <person name="Grigoriev I.V."/>
            <person name="Martin F.M."/>
            <person name="Hacquard S."/>
        </authorList>
    </citation>
    <scope>NUCLEOTIDE SEQUENCE</scope>
    <source>
        <strain evidence="2">MPI-CAGE-CH-0235</strain>
    </source>
</reference>
<evidence type="ECO:0000256" key="1">
    <source>
        <dbReference type="SAM" id="SignalP"/>
    </source>
</evidence>
<feature type="chain" id="PRO_5035474335" evidence="1">
    <location>
        <begin position="29"/>
        <end position="168"/>
    </location>
</feature>
<gene>
    <name evidence="2" type="ORF">B0I35DRAFT_243457</name>
</gene>
<evidence type="ECO:0000313" key="2">
    <source>
        <dbReference type="EMBL" id="KAH7318480.1"/>
    </source>
</evidence>
<dbReference type="Proteomes" id="UP000813444">
    <property type="component" value="Unassembled WGS sequence"/>
</dbReference>
<sequence length="168" mass="18368">MERAQHLAAGDTAWLLTMFSCSPLCVHARIIHHSSRVWTNAPPPLAGSCKNSNVVVFSRTLSTSGSTRPELMIHSIVLETGFLDQESRGCVGRPWAYSLGAATGPSLSFPARSGREEKDRVCRATDLVLQTKTVTIVPVFLLVWSYYGLPSCSMDDDMLLSGSWPDLL</sequence>
<evidence type="ECO:0000313" key="3">
    <source>
        <dbReference type="Proteomes" id="UP000813444"/>
    </source>
</evidence>